<dbReference type="STRING" id="196109.A0A136IR13"/>
<organism evidence="2 3">
    <name type="scientific">Microdochium bolleyi</name>
    <dbReference type="NCBI Taxonomy" id="196109"/>
    <lineage>
        <taxon>Eukaryota</taxon>
        <taxon>Fungi</taxon>
        <taxon>Dikarya</taxon>
        <taxon>Ascomycota</taxon>
        <taxon>Pezizomycotina</taxon>
        <taxon>Sordariomycetes</taxon>
        <taxon>Xylariomycetidae</taxon>
        <taxon>Xylariales</taxon>
        <taxon>Microdochiaceae</taxon>
        <taxon>Microdochium</taxon>
    </lineage>
</organism>
<proteinExistence type="predicted"/>
<dbReference type="Proteomes" id="UP000070501">
    <property type="component" value="Unassembled WGS sequence"/>
</dbReference>
<dbReference type="EMBL" id="KQ964263">
    <property type="protein sequence ID" value="KXJ87364.1"/>
    <property type="molecule type" value="Genomic_DNA"/>
</dbReference>
<gene>
    <name evidence="2" type="ORF">Micbo1qcDRAFT_167713</name>
</gene>
<keyword evidence="3" id="KW-1185">Reference proteome</keyword>
<evidence type="ECO:0000256" key="1">
    <source>
        <dbReference type="SAM" id="MobiDB-lite"/>
    </source>
</evidence>
<sequence length="581" mass="66403">MLGQIDDELLEDFKAKFLATLCAPTGTRAPPRRHLQRSHHDPTASDLRIWAGPDNDFSRFGNRVPFERAWSAFLLLPLAAKDDRRGDGDTSAAPLSIRFAHRDYNHATDSTLRQAAEAIHKAWPNATAGQHKRHVKLWRHAPTQTRRLMLDHISAMEPVISWLASQDLLLGESAEAHFLTLSPNGNANILRGDRQLIFKRAGIDTPWKSDVELEPNPAAIGPRWGQFWSFEPSEVGVISFPIIVATMILTHLPNKQGIEPETLKEYPDADLSWCFDFLHAHCRLEGPNANERHGILDIQDWSLETYGDPWLCMHFTMHGFGRLSDSTPQEHPPAAGLRRSRRRIHTRYAGTFREWRTTIAVRLATARDSHGRAAESPLPAEDCNLVGFTLDDGAPEQWGWRDGDWSDETLVCPDEARGVAVFQRVLWQKFPWWHRPWKFMLSLVRADMDIDDEQLAGDDETFDNLMHDDDASTKSKRYFTIIKLMKTFRKHLAVTPRDLANMREHWTRTFPGHASDTPTRFSQSTQQAINQNWDNLEAHLAELHKDLVDTTREIEAEARESWRDLTSMMRHDNVGVTTQSG</sequence>
<dbReference type="InParanoid" id="A0A136IR13"/>
<feature type="region of interest" description="Disordered" evidence="1">
    <location>
        <begin position="28"/>
        <end position="47"/>
    </location>
</feature>
<name>A0A136IR13_9PEZI</name>
<dbReference type="AlphaFoldDB" id="A0A136IR13"/>
<evidence type="ECO:0000313" key="2">
    <source>
        <dbReference type="EMBL" id="KXJ87364.1"/>
    </source>
</evidence>
<protein>
    <submittedName>
        <fullName evidence="2">Uncharacterized protein</fullName>
    </submittedName>
</protein>
<accession>A0A136IR13</accession>
<evidence type="ECO:0000313" key="3">
    <source>
        <dbReference type="Proteomes" id="UP000070501"/>
    </source>
</evidence>
<dbReference type="OrthoDB" id="4765944at2759"/>
<reference evidence="3" key="1">
    <citation type="submission" date="2016-02" db="EMBL/GenBank/DDBJ databases">
        <title>Draft genome sequence of Microdochium bolleyi, a fungal endophyte of beachgrass.</title>
        <authorList>
            <consortium name="DOE Joint Genome Institute"/>
            <person name="David A.S."/>
            <person name="May G."/>
            <person name="Haridas S."/>
            <person name="Lim J."/>
            <person name="Wang M."/>
            <person name="Labutti K."/>
            <person name="Lipzen A."/>
            <person name="Barry K."/>
            <person name="Grigoriev I.V."/>
        </authorList>
    </citation>
    <scope>NUCLEOTIDE SEQUENCE [LARGE SCALE GENOMIC DNA]</scope>
    <source>
        <strain evidence="3">J235TASD1</strain>
    </source>
</reference>